<evidence type="ECO:0000256" key="5">
    <source>
        <dbReference type="ARBA" id="ARBA00023077"/>
    </source>
</evidence>
<dbReference type="InterPro" id="IPR000531">
    <property type="entry name" value="Beta-barrel_TonB"/>
</dbReference>
<keyword evidence="5 9" id="KW-0798">TonB box</keyword>
<dbReference type="FunFam" id="2.170.130.10:FF:000008">
    <property type="entry name" value="SusC/RagA family TonB-linked outer membrane protein"/>
    <property type="match status" value="1"/>
</dbReference>
<keyword evidence="2 8" id="KW-0813">Transport</keyword>
<dbReference type="InterPro" id="IPR008969">
    <property type="entry name" value="CarboxyPept-like_regulatory"/>
</dbReference>
<dbReference type="Gene3D" id="2.40.170.20">
    <property type="entry name" value="TonB-dependent receptor, beta-barrel domain"/>
    <property type="match status" value="1"/>
</dbReference>
<dbReference type="EMBL" id="FOXQ01000012">
    <property type="protein sequence ID" value="SFQ43274.1"/>
    <property type="molecule type" value="Genomic_DNA"/>
</dbReference>
<keyword evidence="6 8" id="KW-0472">Membrane</keyword>
<evidence type="ECO:0000256" key="10">
    <source>
        <dbReference type="SAM" id="SignalP"/>
    </source>
</evidence>
<evidence type="ECO:0000259" key="12">
    <source>
        <dbReference type="Pfam" id="PF07715"/>
    </source>
</evidence>
<evidence type="ECO:0000313" key="13">
    <source>
        <dbReference type="EMBL" id="SFQ43274.1"/>
    </source>
</evidence>
<proteinExistence type="inferred from homology"/>
<name>A0A1I5YGD8_9BACT</name>
<dbReference type="Proteomes" id="UP000199031">
    <property type="component" value="Unassembled WGS sequence"/>
</dbReference>
<accession>A0A1I5YGD8</accession>
<dbReference type="PROSITE" id="PS52016">
    <property type="entry name" value="TONB_DEPENDENT_REC_3"/>
    <property type="match status" value="1"/>
</dbReference>
<dbReference type="Pfam" id="PF07715">
    <property type="entry name" value="Plug"/>
    <property type="match status" value="1"/>
</dbReference>
<comment type="similarity">
    <text evidence="8 9">Belongs to the TonB-dependent receptor family.</text>
</comment>
<evidence type="ECO:0000256" key="6">
    <source>
        <dbReference type="ARBA" id="ARBA00023136"/>
    </source>
</evidence>
<evidence type="ECO:0000256" key="7">
    <source>
        <dbReference type="ARBA" id="ARBA00023237"/>
    </source>
</evidence>
<dbReference type="Pfam" id="PF13715">
    <property type="entry name" value="CarbopepD_reg_2"/>
    <property type="match status" value="1"/>
</dbReference>
<dbReference type="GO" id="GO:0009279">
    <property type="term" value="C:cell outer membrane"/>
    <property type="evidence" value="ECO:0007669"/>
    <property type="project" value="UniProtKB-SubCell"/>
</dbReference>
<feature type="signal peptide" evidence="10">
    <location>
        <begin position="1"/>
        <end position="24"/>
    </location>
</feature>
<dbReference type="InterPro" id="IPR036942">
    <property type="entry name" value="Beta-barrel_TonB_sf"/>
</dbReference>
<evidence type="ECO:0000313" key="14">
    <source>
        <dbReference type="Proteomes" id="UP000199031"/>
    </source>
</evidence>
<gene>
    <name evidence="13" type="ORF">SAMN05444277_11218</name>
</gene>
<dbReference type="Gene3D" id="2.60.40.1120">
    <property type="entry name" value="Carboxypeptidase-like, regulatory domain"/>
    <property type="match status" value="1"/>
</dbReference>
<evidence type="ECO:0000259" key="11">
    <source>
        <dbReference type="Pfam" id="PF00593"/>
    </source>
</evidence>
<keyword evidence="10" id="KW-0732">Signal</keyword>
<keyword evidence="14" id="KW-1185">Reference proteome</keyword>
<protein>
    <submittedName>
        <fullName evidence="13">TonB-linked outer membrane protein, SusC/RagA family</fullName>
    </submittedName>
</protein>
<feature type="domain" description="TonB-dependent receptor plug" evidence="12">
    <location>
        <begin position="118"/>
        <end position="237"/>
    </location>
</feature>
<dbReference type="Pfam" id="PF00593">
    <property type="entry name" value="TonB_dep_Rec_b-barrel"/>
    <property type="match status" value="1"/>
</dbReference>
<evidence type="ECO:0000256" key="3">
    <source>
        <dbReference type="ARBA" id="ARBA00022452"/>
    </source>
</evidence>
<dbReference type="InterPro" id="IPR039426">
    <property type="entry name" value="TonB-dep_rcpt-like"/>
</dbReference>
<evidence type="ECO:0000256" key="1">
    <source>
        <dbReference type="ARBA" id="ARBA00004571"/>
    </source>
</evidence>
<keyword evidence="7 8" id="KW-0998">Cell outer membrane</keyword>
<evidence type="ECO:0000256" key="2">
    <source>
        <dbReference type="ARBA" id="ARBA00022448"/>
    </source>
</evidence>
<feature type="domain" description="TonB-dependent receptor-like beta-barrel" evidence="11">
    <location>
        <begin position="434"/>
        <end position="978"/>
    </location>
</feature>
<evidence type="ECO:0000256" key="9">
    <source>
        <dbReference type="RuleBase" id="RU003357"/>
    </source>
</evidence>
<comment type="subcellular location">
    <subcellularLocation>
        <location evidence="1 8">Cell outer membrane</location>
        <topology evidence="1 8">Multi-pass membrane protein</topology>
    </subcellularLocation>
</comment>
<dbReference type="InterPro" id="IPR023996">
    <property type="entry name" value="TonB-dep_OMP_SusC/RagA"/>
</dbReference>
<reference evidence="13 14" key="1">
    <citation type="submission" date="2016-10" db="EMBL/GenBank/DDBJ databases">
        <authorList>
            <person name="de Groot N.N."/>
        </authorList>
    </citation>
    <scope>NUCLEOTIDE SEQUENCE [LARGE SCALE GENOMIC DNA]</scope>
    <source>
        <strain evidence="13 14">DSM 28286</strain>
    </source>
</reference>
<feature type="chain" id="PRO_5011595912" evidence="10">
    <location>
        <begin position="25"/>
        <end position="1021"/>
    </location>
</feature>
<dbReference type="AlphaFoldDB" id="A0A1I5YGD8"/>
<keyword evidence="3 8" id="KW-1134">Transmembrane beta strand</keyword>
<dbReference type="Gene3D" id="2.170.130.10">
    <property type="entry name" value="TonB-dependent receptor, plug domain"/>
    <property type="match status" value="1"/>
</dbReference>
<evidence type="ECO:0000256" key="8">
    <source>
        <dbReference type="PROSITE-ProRule" id="PRU01360"/>
    </source>
</evidence>
<dbReference type="NCBIfam" id="TIGR04056">
    <property type="entry name" value="OMP_RagA_SusC"/>
    <property type="match status" value="1"/>
</dbReference>
<dbReference type="InterPro" id="IPR012910">
    <property type="entry name" value="Plug_dom"/>
</dbReference>
<dbReference type="InterPro" id="IPR023997">
    <property type="entry name" value="TonB-dep_OMP_SusC/RagA_CS"/>
</dbReference>
<evidence type="ECO:0000256" key="4">
    <source>
        <dbReference type="ARBA" id="ARBA00022692"/>
    </source>
</evidence>
<keyword evidence="4 8" id="KW-0812">Transmembrane</keyword>
<dbReference type="NCBIfam" id="TIGR04057">
    <property type="entry name" value="SusC_RagA_signa"/>
    <property type="match status" value="1"/>
</dbReference>
<dbReference type="SUPFAM" id="SSF56935">
    <property type="entry name" value="Porins"/>
    <property type="match status" value="1"/>
</dbReference>
<dbReference type="STRING" id="1465490.SAMN05444277_11218"/>
<dbReference type="InterPro" id="IPR037066">
    <property type="entry name" value="Plug_dom_sf"/>
</dbReference>
<sequence length="1021" mass="111333">MIRSMKFKLTLMALLLLAAAQLNAQQTRTVKGTVTDAANNNPLPGVTIKAGNSNTLTQSGTDGSFSITIPEATQTLIFSYVGYADAEVTVKDEMNVQLTTADKSLNEVVVVGYGQAIKKEITGSIVKVGSKDIRDFPAPSFESALQGKAAGVVVESGSGKLGQGIKVRIRGTSSISANSQPLYVIDGLPVTSSSLSDPTNDASNPLADINPNDIESVEVLKDASAAAIYGARAANGVVLITTKKGRNNQKTVFELDANTGLSNPARLRHFLDGKQYVDLYNMAIKSDAQYDLDNDISGYPDLETAIADYTDAYATYGISLSDLAGGADYNKINTDWQGLLYNRNAPSNSINLSATGGDAKTRFFASGFYNTQDAIVINNKFYRYGGRINLEHSPTDKLSFGINIAIDRSQLNRVTTDNAFSTPGQLVALPPIQPLYDPETGELNNNTLYPNSLFDAKYNSDRQVSNRTVGNVYANYNLLPFLSFRSEFGADILNLYQEAFQDKRTTDGAGVGKANNIIALSTSYNTNNYFTFTPKLGDKHKLSAVLGMSYLQNDTKQSLTNAEQAPSGKVQNLSGATSITFATSTNDRYNFLSYFLRANYVFNDKYMLTASVRDDGSSRFGPNNRYGIFPAFSAGWVLSEEDFLANSNTLSFLKLRASWGLTGNAEIGNNSYYSLYNISNYPELPGYIASQVPNPDLRWEKTAQSDVGLDFGFFNNRLSGEVDVYYKKTSDLLLNVNIPATTGYTTITKNLGNMENKGIEIGLNATAFSTKNFRWNIAVNAAYNKNKVLDIDGQIIESGFSLTQRAVEGKPIGEFYGQKYLGVDPETGDAQYLGEDGKPTTDYGSAARVTLGNSNPDWTGGITNTLSYKGIDLSFFFMAVQGNKVYNAAGTYQSSGFYNGFDNETTDMLKAWQKPGDITNVPRIGYFYATGYDNSSRFLYNGSYIRLKNVSLSYTLPSSFVTRLHLSSLRFYASAFNLLTFTKYPGDPEVNTQTTGNIGGGQDFYTIPQAKTFTFGINAKF</sequence>
<dbReference type="SUPFAM" id="SSF49464">
    <property type="entry name" value="Carboxypeptidase regulatory domain-like"/>
    <property type="match status" value="1"/>
</dbReference>
<organism evidence="13 14">
    <name type="scientific">Parafilimonas terrae</name>
    <dbReference type="NCBI Taxonomy" id="1465490"/>
    <lineage>
        <taxon>Bacteria</taxon>
        <taxon>Pseudomonadati</taxon>
        <taxon>Bacteroidota</taxon>
        <taxon>Chitinophagia</taxon>
        <taxon>Chitinophagales</taxon>
        <taxon>Chitinophagaceae</taxon>
        <taxon>Parafilimonas</taxon>
    </lineage>
</organism>